<dbReference type="PANTHER" id="PTHR33057">
    <property type="entry name" value="TRANSCRIPTION REPRESSOR OFP7-RELATED"/>
    <property type="match status" value="1"/>
</dbReference>
<dbReference type="InterPro" id="IPR006458">
    <property type="entry name" value="Ovate_C"/>
</dbReference>
<dbReference type="PROSITE" id="PS51754">
    <property type="entry name" value="OVATE"/>
    <property type="match status" value="1"/>
</dbReference>
<evidence type="ECO:0000256" key="4">
    <source>
        <dbReference type="ARBA" id="ARBA00023163"/>
    </source>
</evidence>
<dbReference type="EMBL" id="JANAVB010003999">
    <property type="protein sequence ID" value="KAJ6849068.1"/>
    <property type="molecule type" value="Genomic_DNA"/>
</dbReference>
<comment type="subcellular location">
    <subcellularLocation>
        <location evidence="1 6">Nucleus</location>
    </subcellularLocation>
</comment>
<evidence type="ECO:0000313" key="9">
    <source>
        <dbReference type="EMBL" id="KAJ6849068.1"/>
    </source>
</evidence>
<comment type="function">
    <text evidence="6">Transcriptional repressor that regulates multiple aspects of plant growth and development.</text>
</comment>
<evidence type="ECO:0000256" key="7">
    <source>
        <dbReference type="SAM" id="MobiDB-lite"/>
    </source>
</evidence>
<accession>A0AAX6I7Q3</accession>
<dbReference type="Proteomes" id="UP001140949">
    <property type="component" value="Unassembled WGS sequence"/>
</dbReference>
<dbReference type="GO" id="GO:0005634">
    <property type="term" value="C:nucleus"/>
    <property type="evidence" value="ECO:0007669"/>
    <property type="project" value="UniProtKB-SubCell"/>
</dbReference>
<keyword evidence="5 6" id="KW-0539">Nucleus</keyword>
<feature type="compositionally biased region" description="Polar residues" evidence="7">
    <location>
        <begin position="136"/>
        <end position="145"/>
    </location>
</feature>
<dbReference type="PANTHER" id="PTHR33057:SF17">
    <property type="entry name" value="TRANSCRIPTION REPRESSOR OFP8"/>
    <property type="match status" value="1"/>
</dbReference>
<keyword evidence="4 6" id="KW-0804">Transcription</keyword>
<evidence type="ECO:0000256" key="2">
    <source>
        <dbReference type="ARBA" id="ARBA00022491"/>
    </source>
</evidence>
<evidence type="ECO:0000313" key="10">
    <source>
        <dbReference type="Proteomes" id="UP001140949"/>
    </source>
</evidence>
<reference evidence="9" key="2">
    <citation type="submission" date="2023-04" db="EMBL/GenBank/DDBJ databases">
        <authorList>
            <person name="Bruccoleri R.E."/>
            <person name="Oakeley E.J."/>
            <person name="Faust A.-M."/>
            <person name="Dessus-Babus S."/>
            <person name="Altorfer M."/>
            <person name="Burckhardt D."/>
            <person name="Oertli M."/>
            <person name="Naumann U."/>
            <person name="Petersen F."/>
            <person name="Wong J."/>
        </authorList>
    </citation>
    <scope>NUCLEOTIDE SEQUENCE</scope>
    <source>
        <strain evidence="9">GSM-AAB239-AS_SAM_17_03QT</strain>
        <tissue evidence="9">Leaf</tissue>
    </source>
</reference>
<evidence type="ECO:0000259" key="8">
    <source>
        <dbReference type="PROSITE" id="PS51754"/>
    </source>
</evidence>
<dbReference type="NCBIfam" id="TIGR01568">
    <property type="entry name" value="A_thal_3678"/>
    <property type="match status" value="1"/>
</dbReference>
<evidence type="ECO:0000256" key="6">
    <source>
        <dbReference type="RuleBase" id="RU367028"/>
    </source>
</evidence>
<feature type="region of interest" description="Disordered" evidence="7">
    <location>
        <begin position="71"/>
        <end position="104"/>
    </location>
</feature>
<dbReference type="GO" id="GO:0045892">
    <property type="term" value="P:negative regulation of DNA-templated transcription"/>
    <property type="evidence" value="ECO:0007669"/>
    <property type="project" value="UniProtKB-UniRule"/>
</dbReference>
<dbReference type="InterPro" id="IPR038933">
    <property type="entry name" value="Ovate"/>
</dbReference>
<proteinExistence type="predicted"/>
<comment type="caution">
    <text evidence="9">The sequence shown here is derived from an EMBL/GenBank/DDBJ whole genome shotgun (WGS) entry which is preliminary data.</text>
</comment>
<feature type="compositionally biased region" description="Low complexity" evidence="7">
    <location>
        <begin position="159"/>
        <end position="175"/>
    </location>
</feature>
<name>A0AAX6I7Q3_IRIPA</name>
<feature type="compositionally biased region" description="Basic residues" evidence="7">
    <location>
        <begin position="194"/>
        <end position="205"/>
    </location>
</feature>
<feature type="compositionally biased region" description="Basic and acidic residues" evidence="7">
    <location>
        <begin position="75"/>
        <end position="89"/>
    </location>
</feature>
<protein>
    <recommendedName>
        <fullName evidence="6">Transcription repressor</fullName>
    </recommendedName>
    <alternativeName>
        <fullName evidence="6">Ovate family protein</fullName>
    </alternativeName>
</protein>
<reference evidence="9" key="1">
    <citation type="journal article" date="2023" name="GigaByte">
        <title>Genome assembly of the bearded iris, Iris pallida Lam.</title>
        <authorList>
            <person name="Bruccoleri R.E."/>
            <person name="Oakeley E.J."/>
            <person name="Faust A.M.E."/>
            <person name="Altorfer M."/>
            <person name="Dessus-Babus S."/>
            <person name="Burckhardt D."/>
            <person name="Oertli M."/>
            <person name="Naumann U."/>
            <person name="Petersen F."/>
            <person name="Wong J."/>
        </authorList>
    </citation>
    <scope>NUCLEOTIDE SEQUENCE</scope>
    <source>
        <strain evidence="9">GSM-AAB239-AS_SAM_17_03QT</strain>
    </source>
</reference>
<dbReference type="AlphaFoldDB" id="A0AAX6I7Q3"/>
<organism evidence="9 10">
    <name type="scientific">Iris pallida</name>
    <name type="common">Sweet iris</name>
    <dbReference type="NCBI Taxonomy" id="29817"/>
    <lineage>
        <taxon>Eukaryota</taxon>
        <taxon>Viridiplantae</taxon>
        <taxon>Streptophyta</taxon>
        <taxon>Embryophyta</taxon>
        <taxon>Tracheophyta</taxon>
        <taxon>Spermatophyta</taxon>
        <taxon>Magnoliopsida</taxon>
        <taxon>Liliopsida</taxon>
        <taxon>Asparagales</taxon>
        <taxon>Iridaceae</taxon>
        <taxon>Iridoideae</taxon>
        <taxon>Irideae</taxon>
        <taxon>Iris</taxon>
    </lineage>
</organism>
<keyword evidence="3 6" id="KW-0805">Transcription regulation</keyword>
<feature type="region of interest" description="Disordered" evidence="7">
    <location>
        <begin position="134"/>
        <end position="233"/>
    </location>
</feature>
<keyword evidence="2 6" id="KW-0678">Repressor</keyword>
<feature type="domain" description="OVATE" evidence="8">
    <location>
        <begin position="228"/>
        <end position="287"/>
    </location>
</feature>
<sequence>MESKRLRQRLARLFRASVLLRSPCNFSASTSSSSIFSSTAAGSTSSRGSISVTIAVEPVFLPRNVDATVPPFLNDVDRSRTSPKKEERRRVRRGGARSSCTPMATSPKKKDYFYYNQATTTKKSVVRSKKLLSNGYGFSSSSDNEGSGPFSSDGEETETFFTSRSFSSDSSEFYSNNSKKKKKDMTKENDQKKKLSRRPPTHTRIRSNESSQTVELEGSGRARSGIPVTKRSRDPYADFRDSMVEMIVERQIFGTEGLEELLRSYLSLNSDHHHPVILRAFADISEVLFGQ</sequence>
<evidence type="ECO:0000256" key="1">
    <source>
        <dbReference type="ARBA" id="ARBA00004123"/>
    </source>
</evidence>
<gene>
    <name evidence="9" type="ORF">M6B38_271320</name>
</gene>
<evidence type="ECO:0000256" key="5">
    <source>
        <dbReference type="ARBA" id="ARBA00023242"/>
    </source>
</evidence>
<feature type="region of interest" description="Disordered" evidence="7">
    <location>
        <begin position="26"/>
        <end position="47"/>
    </location>
</feature>
<evidence type="ECO:0000256" key="3">
    <source>
        <dbReference type="ARBA" id="ARBA00023015"/>
    </source>
</evidence>
<keyword evidence="10" id="KW-1185">Reference proteome</keyword>
<dbReference type="Pfam" id="PF04844">
    <property type="entry name" value="Ovate"/>
    <property type="match status" value="1"/>
</dbReference>